<sequence>MYSQVDVMDDETTSLVSPLEVESGHPTGSFTKVQLKENRIEQVNGGASQINRWMGLSAAMIMMACNGLTYTYAVYSEFVKQKLHYSQERTDELGAAKDFGAIFGLVSGLCYFLFPPWMSILIGALMHLLGYAVIFYTLTGKLRSSFWFLCISSAVGTGGDNFVDTVCIMIILENFGSHKGTAVGILKSQLGLSAAIFVAIYEAFLESKVPNFLFLITVVPSIVYVVLAFLIRPYPCNEETDQNDADQRFKLVSIFVIILGCFLMGVMILEGVFEIDGSIQKFFAISTLSIMGIIFMAPLIKRPLKLFGDAIAVLFPSLCMLSSAQHHTHSDDESDGERIIARSIDHAYSKNGNLISKQEQIAAQVDSETLSSTLWDSLFGIDFWLITFVVSSGAGSGLAIMNNFAQIGKAVRSDVVDEFVGIISIWSCFGRLVSGYGSDLLMKMGLSRPICLLISQMAMFICCLILATGSTLFLFIGSAVVGLAYGSYWTLAPTIIAEVFGLKQVATLYKLLGLGPTILSYLLSAKVIGYLYDKESLYYKQNHQGIAEQNACYGTQCFEYGLLSLGSVCFIGVLACAWFAYRTRKVYSKVHYAHS</sequence>
<feature type="transmembrane region" description="Helical" evidence="5">
    <location>
        <begin position="146"/>
        <end position="172"/>
    </location>
</feature>
<feature type="transmembrane region" description="Helical" evidence="5">
    <location>
        <begin position="184"/>
        <end position="205"/>
    </location>
</feature>
<feature type="transmembrane region" description="Helical" evidence="5">
    <location>
        <begin position="383"/>
        <end position="407"/>
    </location>
</feature>
<dbReference type="Gene3D" id="1.20.1250.20">
    <property type="entry name" value="MFS general substrate transporter like domains"/>
    <property type="match status" value="2"/>
</dbReference>
<evidence type="ECO:0008006" key="10">
    <source>
        <dbReference type="Google" id="ProtNLM"/>
    </source>
</evidence>
<feature type="transmembrane region" description="Helical" evidence="5">
    <location>
        <begin position="120"/>
        <end position="139"/>
    </location>
</feature>
<dbReference type="GO" id="GO:0016020">
    <property type="term" value="C:membrane"/>
    <property type="evidence" value="ECO:0007669"/>
    <property type="project" value="UniProtKB-SubCell"/>
</dbReference>
<feature type="transmembrane region" description="Helical" evidence="5">
    <location>
        <begin position="251"/>
        <end position="270"/>
    </location>
</feature>
<evidence type="ECO:0000259" key="7">
    <source>
        <dbReference type="Pfam" id="PF23262"/>
    </source>
</evidence>
<feature type="transmembrane region" description="Helical" evidence="5">
    <location>
        <begin position="212"/>
        <end position="231"/>
    </location>
</feature>
<evidence type="ECO:0000313" key="8">
    <source>
        <dbReference type="EMBL" id="KAH7438934.1"/>
    </source>
</evidence>
<feature type="transmembrane region" description="Helical" evidence="5">
    <location>
        <begin position="560"/>
        <end position="581"/>
    </location>
</feature>
<feature type="transmembrane region" description="Helical" evidence="5">
    <location>
        <begin position="53"/>
        <end position="75"/>
    </location>
</feature>
<evidence type="ECO:0000256" key="3">
    <source>
        <dbReference type="ARBA" id="ARBA00022989"/>
    </source>
</evidence>
<dbReference type="PANTHER" id="PTHR21576:SF120">
    <property type="entry name" value="NODULIN-LIKE"/>
    <property type="match status" value="1"/>
</dbReference>
<dbReference type="AlphaFoldDB" id="A0A8T2UZN1"/>
<dbReference type="PANTHER" id="PTHR21576">
    <property type="entry name" value="UNCHARACTERIZED NODULIN-LIKE PROTEIN"/>
    <property type="match status" value="1"/>
</dbReference>
<evidence type="ECO:0000259" key="6">
    <source>
        <dbReference type="Pfam" id="PF06813"/>
    </source>
</evidence>
<dbReference type="InterPro" id="IPR010658">
    <property type="entry name" value="Nodulin-like"/>
</dbReference>
<comment type="caution">
    <text evidence="8">The sequence shown here is derived from an EMBL/GenBank/DDBJ whole genome shotgun (WGS) entry which is preliminary data.</text>
</comment>
<keyword evidence="4 5" id="KW-0472">Membrane</keyword>
<dbReference type="Pfam" id="PF23262">
    <property type="entry name" value="NFD4_C"/>
    <property type="match status" value="1"/>
</dbReference>
<name>A0A8T2UZN1_CERRI</name>
<keyword evidence="2 5" id="KW-0812">Transmembrane</keyword>
<accession>A0A8T2UZN1</accession>
<comment type="subcellular location">
    <subcellularLocation>
        <location evidence="1">Membrane</location>
        <topology evidence="1">Multi-pass membrane protein</topology>
    </subcellularLocation>
</comment>
<dbReference type="Proteomes" id="UP000825935">
    <property type="component" value="Chromosome 4"/>
</dbReference>
<dbReference type="OrthoDB" id="410267at2759"/>
<feature type="domain" description="Nodulin-like" evidence="6">
    <location>
        <begin position="52"/>
        <end position="299"/>
    </location>
</feature>
<keyword evidence="3 5" id="KW-1133">Transmembrane helix</keyword>
<dbReference type="OMA" id="AAKPTEC"/>
<dbReference type="Pfam" id="PF06813">
    <property type="entry name" value="Nodulin-like"/>
    <property type="match status" value="1"/>
</dbReference>
<keyword evidence="9" id="KW-1185">Reference proteome</keyword>
<feature type="transmembrane region" description="Helical" evidence="5">
    <location>
        <begin position="282"/>
        <end position="300"/>
    </location>
</feature>
<organism evidence="8 9">
    <name type="scientific">Ceratopteris richardii</name>
    <name type="common">Triangle waterfern</name>
    <dbReference type="NCBI Taxonomy" id="49495"/>
    <lineage>
        <taxon>Eukaryota</taxon>
        <taxon>Viridiplantae</taxon>
        <taxon>Streptophyta</taxon>
        <taxon>Embryophyta</taxon>
        <taxon>Tracheophyta</taxon>
        <taxon>Polypodiopsida</taxon>
        <taxon>Polypodiidae</taxon>
        <taxon>Polypodiales</taxon>
        <taxon>Pteridineae</taxon>
        <taxon>Pteridaceae</taxon>
        <taxon>Parkerioideae</taxon>
        <taxon>Ceratopteris</taxon>
    </lineage>
</organism>
<dbReference type="InterPro" id="IPR056555">
    <property type="entry name" value="NFD4_C"/>
</dbReference>
<evidence type="ECO:0000256" key="5">
    <source>
        <dbReference type="SAM" id="Phobius"/>
    </source>
</evidence>
<proteinExistence type="predicted"/>
<evidence type="ECO:0000256" key="4">
    <source>
        <dbReference type="ARBA" id="ARBA00023136"/>
    </source>
</evidence>
<feature type="transmembrane region" description="Helical" evidence="5">
    <location>
        <begin position="508"/>
        <end position="532"/>
    </location>
</feature>
<gene>
    <name evidence="8" type="ORF">KP509_04G037700</name>
</gene>
<evidence type="ECO:0000256" key="1">
    <source>
        <dbReference type="ARBA" id="ARBA00004141"/>
    </source>
</evidence>
<reference evidence="8" key="1">
    <citation type="submission" date="2021-08" db="EMBL/GenBank/DDBJ databases">
        <title>WGS assembly of Ceratopteris richardii.</title>
        <authorList>
            <person name="Marchant D.B."/>
            <person name="Chen G."/>
            <person name="Jenkins J."/>
            <person name="Shu S."/>
            <person name="Leebens-Mack J."/>
            <person name="Grimwood J."/>
            <person name="Schmutz J."/>
            <person name="Soltis P."/>
            <person name="Soltis D."/>
            <person name="Chen Z.-H."/>
        </authorList>
    </citation>
    <scope>NUCLEOTIDE SEQUENCE</scope>
    <source>
        <strain evidence="8">Whitten #5841</strain>
        <tissue evidence="8">Leaf</tissue>
    </source>
</reference>
<feature type="transmembrane region" description="Helical" evidence="5">
    <location>
        <begin position="450"/>
        <end position="467"/>
    </location>
</feature>
<evidence type="ECO:0000313" key="9">
    <source>
        <dbReference type="Proteomes" id="UP000825935"/>
    </source>
</evidence>
<feature type="transmembrane region" description="Helical" evidence="5">
    <location>
        <begin position="473"/>
        <end position="496"/>
    </location>
</feature>
<protein>
    <recommendedName>
        <fullName evidence="10">Nodulin-like domain-containing protein</fullName>
    </recommendedName>
</protein>
<feature type="domain" description="NFD4 C-terminal" evidence="7">
    <location>
        <begin position="380"/>
        <end position="588"/>
    </location>
</feature>
<dbReference type="InterPro" id="IPR036259">
    <property type="entry name" value="MFS_trans_sf"/>
</dbReference>
<evidence type="ECO:0000256" key="2">
    <source>
        <dbReference type="ARBA" id="ARBA00022692"/>
    </source>
</evidence>
<dbReference type="EMBL" id="CM035409">
    <property type="protein sequence ID" value="KAH7438934.1"/>
    <property type="molecule type" value="Genomic_DNA"/>
</dbReference>
<dbReference type="SUPFAM" id="SSF103473">
    <property type="entry name" value="MFS general substrate transporter"/>
    <property type="match status" value="1"/>
</dbReference>